<evidence type="ECO:0000313" key="3">
    <source>
        <dbReference type="EMBL" id="ETN95515.1"/>
    </source>
</evidence>
<name>W2UMW5_9FLAO</name>
<dbReference type="InterPro" id="IPR010559">
    <property type="entry name" value="Sig_transdc_His_kin_internal"/>
</dbReference>
<dbReference type="GO" id="GO:0000155">
    <property type="term" value="F:phosphorelay sensor kinase activity"/>
    <property type="evidence" value="ECO:0007669"/>
    <property type="project" value="InterPro"/>
</dbReference>
<evidence type="ECO:0000313" key="4">
    <source>
        <dbReference type="Proteomes" id="UP000018850"/>
    </source>
</evidence>
<comment type="caution">
    <text evidence="3">The sequence shown here is derived from an EMBL/GenBank/DDBJ whole genome shotgun (WGS) entry which is preliminary data.</text>
</comment>
<gene>
    <name evidence="3" type="ORF">P278_12370</name>
</gene>
<evidence type="ECO:0000259" key="2">
    <source>
        <dbReference type="Pfam" id="PF06580"/>
    </source>
</evidence>
<organism evidence="3 4">
    <name type="scientific">Zhouia amylolytica AD3</name>
    <dbReference type="NCBI Taxonomy" id="1286632"/>
    <lineage>
        <taxon>Bacteria</taxon>
        <taxon>Pseudomonadati</taxon>
        <taxon>Bacteroidota</taxon>
        <taxon>Flavobacteriia</taxon>
        <taxon>Flavobacteriales</taxon>
        <taxon>Flavobacteriaceae</taxon>
        <taxon>Zhouia</taxon>
    </lineage>
</organism>
<keyword evidence="1" id="KW-0812">Transmembrane</keyword>
<keyword evidence="1" id="KW-1133">Transmembrane helix</keyword>
<dbReference type="Gene3D" id="3.30.565.10">
    <property type="entry name" value="Histidine kinase-like ATPase, C-terminal domain"/>
    <property type="match status" value="1"/>
</dbReference>
<feature type="domain" description="Signal transduction histidine kinase internal region" evidence="2">
    <location>
        <begin position="184"/>
        <end position="262"/>
    </location>
</feature>
<dbReference type="PATRIC" id="fig|1286632.3.peg.1229"/>
<dbReference type="STRING" id="376730.SAMN04487906_2612"/>
<dbReference type="InterPro" id="IPR036890">
    <property type="entry name" value="HATPase_C_sf"/>
</dbReference>
<feature type="transmembrane region" description="Helical" evidence="1">
    <location>
        <begin position="37"/>
        <end position="55"/>
    </location>
</feature>
<reference evidence="3 4" key="2">
    <citation type="journal article" date="2016" name="Genome Announc.">
        <title>Draft Genome Sequence of Zhouia amylolytica AD3, Isolated from Tidal Flat Sediment.</title>
        <authorList>
            <person name="Jia B."/>
            <person name="Jin H.M."/>
            <person name="Lee H.J."/>
            <person name="Jeon C.O."/>
        </authorList>
    </citation>
    <scope>NUCLEOTIDE SEQUENCE [LARGE SCALE GENOMIC DNA]</scope>
    <source>
        <strain evidence="3 4">AD3</strain>
    </source>
</reference>
<dbReference type="GO" id="GO:0016020">
    <property type="term" value="C:membrane"/>
    <property type="evidence" value="ECO:0007669"/>
    <property type="project" value="InterPro"/>
</dbReference>
<protein>
    <recommendedName>
        <fullName evidence="2">Signal transduction histidine kinase internal region domain-containing protein</fullName>
    </recommendedName>
</protein>
<dbReference type="SUPFAM" id="SSF55874">
    <property type="entry name" value="ATPase domain of HSP90 chaperone/DNA topoisomerase II/histidine kinase"/>
    <property type="match status" value="1"/>
</dbReference>
<feature type="transmembrane region" description="Helical" evidence="1">
    <location>
        <begin position="123"/>
        <end position="139"/>
    </location>
</feature>
<accession>W2UMW5</accession>
<keyword evidence="4" id="KW-1185">Reference proteome</keyword>
<feature type="transmembrane region" description="Helical" evidence="1">
    <location>
        <begin position="67"/>
        <end position="84"/>
    </location>
</feature>
<sequence length="370" mass="43518">MRFLKKYKAFFFGAVVTICILIILKVTGIIIINPKAWVENTLLFLFWWLFISIPIYKFTYIRKQKQLLLKLLILCVLLILIVAIDSTLEIRDNPITISLLIAFWLGVTYVIAPGFFNKYKVPALFVYGAILIYFFYARFGNSYFEVHKERVVSFLLIPIPFFIGLWVFEQWKWVKSLENDKKEAELALLKSQLNPHFFFNTLNNLYGLTVEKSDQAPEIVLKLSDMMRYTIYEGKHDCVPLINECSYLENYIDLHRIRYQKNIEIQFTHDIDKNVEVAPLLFIVLLENAFKHGVESMAENAYIHLNLNTTPNKIEFQIENNFDISNTNTKPGIGINNLKHRLNLIYPNRHRFKIIKENNTFIARLEITLV</sequence>
<dbReference type="EMBL" id="AYXY01000019">
    <property type="protein sequence ID" value="ETN95515.1"/>
    <property type="molecule type" value="Genomic_DNA"/>
</dbReference>
<dbReference type="Pfam" id="PF06580">
    <property type="entry name" value="His_kinase"/>
    <property type="match status" value="1"/>
</dbReference>
<dbReference type="eggNOG" id="COG2972">
    <property type="taxonomic scope" value="Bacteria"/>
</dbReference>
<proteinExistence type="predicted"/>
<evidence type="ECO:0000256" key="1">
    <source>
        <dbReference type="SAM" id="Phobius"/>
    </source>
</evidence>
<dbReference type="AlphaFoldDB" id="W2UMW5"/>
<keyword evidence="1" id="KW-0472">Membrane</keyword>
<dbReference type="PANTHER" id="PTHR34220">
    <property type="entry name" value="SENSOR HISTIDINE KINASE YPDA"/>
    <property type="match status" value="1"/>
</dbReference>
<feature type="transmembrane region" description="Helical" evidence="1">
    <location>
        <begin position="9"/>
        <end position="31"/>
    </location>
</feature>
<dbReference type="Proteomes" id="UP000018850">
    <property type="component" value="Unassembled WGS sequence"/>
</dbReference>
<dbReference type="InterPro" id="IPR050640">
    <property type="entry name" value="Bact_2-comp_sensor_kinase"/>
</dbReference>
<dbReference type="PANTHER" id="PTHR34220:SF7">
    <property type="entry name" value="SENSOR HISTIDINE KINASE YPDA"/>
    <property type="match status" value="1"/>
</dbReference>
<reference evidence="4" key="1">
    <citation type="submission" date="2013-11" db="EMBL/GenBank/DDBJ databases">
        <title>Draft genome sequence from a member of Zhouia, isolated tidal flat.</title>
        <authorList>
            <person name="Jin H."/>
            <person name="Jeon C.O."/>
        </authorList>
    </citation>
    <scope>NUCLEOTIDE SEQUENCE [LARGE SCALE GENOMIC DNA]</scope>
    <source>
        <strain evidence="4">AD3</strain>
    </source>
</reference>
<feature type="transmembrane region" description="Helical" evidence="1">
    <location>
        <begin position="96"/>
        <end position="116"/>
    </location>
</feature>
<feature type="transmembrane region" description="Helical" evidence="1">
    <location>
        <begin position="151"/>
        <end position="168"/>
    </location>
</feature>